<dbReference type="AlphaFoldDB" id="A0A0F9GQA0"/>
<dbReference type="InterPro" id="IPR000064">
    <property type="entry name" value="NLP_P60_dom"/>
</dbReference>
<reference evidence="6" key="1">
    <citation type="journal article" date="2015" name="Nature">
        <title>Complex archaea that bridge the gap between prokaryotes and eukaryotes.</title>
        <authorList>
            <person name="Spang A."/>
            <person name="Saw J.H."/>
            <person name="Jorgensen S.L."/>
            <person name="Zaremba-Niedzwiedzka K."/>
            <person name="Martijn J."/>
            <person name="Lind A.E."/>
            <person name="van Eijk R."/>
            <person name="Schleper C."/>
            <person name="Guy L."/>
            <person name="Ettema T.J."/>
        </authorList>
    </citation>
    <scope>NUCLEOTIDE SEQUENCE</scope>
</reference>
<protein>
    <recommendedName>
        <fullName evidence="5">NlpC/P60 domain-containing protein</fullName>
    </recommendedName>
</protein>
<comment type="similarity">
    <text evidence="1">Belongs to the peptidase C40 family.</text>
</comment>
<dbReference type="PANTHER" id="PTHR47053:SF1">
    <property type="entry name" value="MUREIN DD-ENDOPEPTIDASE MEPH-RELATED"/>
    <property type="match status" value="1"/>
</dbReference>
<keyword evidence="4" id="KW-0788">Thiol protease</keyword>
<comment type="caution">
    <text evidence="6">The sequence shown here is derived from an EMBL/GenBank/DDBJ whole genome shotgun (WGS) entry which is preliminary data.</text>
</comment>
<accession>A0A0F9GQA0</accession>
<evidence type="ECO:0000256" key="4">
    <source>
        <dbReference type="ARBA" id="ARBA00022807"/>
    </source>
</evidence>
<dbReference type="Gene3D" id="3.90.1720.10">
    <property type="entry name" value="endopeptidase domain like (from Nostoc punctiforme)"/>
    <property type="match status" value="1"/>
</dbReference>
<gene>
    <name evidence="6" type="ORF">LCGC14_1881950</name>
</gene>
<keyword evidence="3" id="KW-0378">Hydrolase</keyword>
<organism evidence="6">
    <name type="scientific">marine sediment metagenome</name>
    <dbReference type="NCBI Taxonomy" id="412755"/>
    <lineage>
        <taxon>unclassified sequences</taxon>
        <taxon>metagenomes</taxon>
        <taxon>ecological metagenomes</taxon>
    </lineage>
</organism>
<feature type="domain" description="NlpC/P60" evidence="5">
    <location>
        <begin position="3"/>
        <end position="149"/>
    </location>
</feature>
<evidence type="ECO:0000256" key="1">
    <source>
        <dbReference type="ARBA" id="ARBA00007074"/>
    </source>
</evidence>
<proteinExistence type="inferred from homology"/>
<dbReference type="InterPro" id="IPR038765">
    <property type="entry name" value="Papain-like_cys_pep_sf"/>
</dbReference>
<dbReference type="InterPro" id="IPR051202">
    <property type="entry name" value="Peptidase_C40"/>
</dbReference>
<dbReference type="GO" id="GO:0008234">
    <property type="term" value="F:cysteine-type peptidase activity"/>
    <property type="evidence" value="ECO:0007669"/>
    <property type="project" value="UniProtKB-KW"/>
</dbReference>
<dbReference type="EMBL" id="LAZR01019392">
    <property type="protein sequence ID" value="KKL92711.1"/>
    <property type="molecule type" value="Genomic_DNA"/>
</dbReference>
<dbReference type="SUPFAM" id="SSF54001">
    <property type="entry name" value="Cysteine proteinases"/>
    <property type="match status" value="1"/>
</dbReference>
<evidence type="ECO:0000256" key="3">
    <source>
        <dbReference type="ARBA" id="ARBA00022801"/>
    </source>
</evidence>
<dbReference type="Pfam" id="PF00877">
    <property type="entry name" value="NLPC_P60"/>
    <property type="match status" value="1"/>
</dbReference>
<evidence type="ECO:0000256" key="2">
    <source>
        <dbReference type="ARBA" id="ARBA00022670"/>
    </source>
</evidence>
<dbReference type="GO" id="GO:0006508">
    <property type="term" value="P:proteolysis"/>
    <property type="evidence" value="ECO:0007669"/>
    <property type="project" value="UniProtKB-KW"/>
</dbReference>
<keyword evidence="2" id="KW-0645">Protease</keyword>
<dbReference type="PROSITE" id="PS51935">
    <property type="entry name" value="NLPC_P60"/>
    <property type="match status" value="1"/>
</dbReference>
<evidence type="ECO:0000259" key="5">
    <source>
        <dbReference type="PROSITE" id="PS51935"/>
    </source>
</evidence>
<evidence type="ECO:0000313" key="6">
    <source>
        <dbReference type="EMBL" id="KKL92711.1"/>
    </source>
</evidence>
<sequence>MTAEQQTKLIEAAKDLIGTPYRYGVKPEEAPRFFDCSLFVQYLFKTYADTILPRSTIEQAEFITKTVPNTDALQPGDIIFLHGTRGHYNKTFPEGIGHAVIYIGNNEVIHASSRRVQKQPIIEEGQVRINILQDVIDRSGPITTIRRIAN</sequence>
<dbReference type="PANTHER" id="PTHR47053">
    <property type="entry name" value="MUREIN DD-ENDOPEPTIDASE MEPH-RELATED"/>
    <property type="match status" value="1"/>
</dbReference>
<name>A0A0F9GQA0_9ZZZZ</name>